<evidence type="ECO:0000313" key="6">
    <source>
        <dbReference type="Proteomes" id="UP000295447"/>
    </source>
</evidence>
<feature type="region of interest" description="Disordered" evidence="3">
    <location>
        <begin position="1"/>
        <end position="21"/>
    </location>
</feature>
<dbReference type="InterPro" id="IPR050109">
    <property type="entry name" value="HTH-type_TetR-like_transc_reg"/>
</dbReference>
<evidence type="ECO:0000256" key="1">
    <source>
        <dbReference type="ARBA" id="ARBA00023125"/>
    </source>
</evidence>
<feature type="domain" description="HTH tetR-type" evidence="4">
    <location>
        <begin position="23"/>
        <end position="83"/>
    </location>
</feature>
<dbReference type="PRINTS" id="PR00455">
    <property type="entry name" value="HTHTETR"/>
</dbReference>
<accession>A0A4R8A1F6</accession>
<organism evidence="5 6">
    <name type="scientific">Kribbella kalugense</name>
    <dbReference type="NCBI Taxonomy" id="2512221"/>
    <lineage>
        <taxon>Bacteria</taxon>
        <taxon>Bacillati</taxon>
        <taxon>Actinomycetota</taxon>
        <taxon>Actinomycetes</taxon>
        <taxon>Propionibacteriales</taxon>
        <taxon>Kribbellaceae</taxon>
        <taxon>Kribbella</taxon>
    </lineage>
</organism>
<evidence type="ECO:0000313" key="5">
    <source>
        <dbReference type="EMBL" id="TDW24242.1"/>
    </source>
</evidence>
<dbReference type="InterPro" id="IPR009057">
    <property type="entry name" value="Homeodomain-like_sf"/>
</dbReference>
<evidence type="ECO:0000256" key="3">
    <source>
        <dbReference type="SAM" id="MobiDB-lite"/>
    </source>
</evidence>
<dbReference type="SUPFAM" id="SSF46689">
    <property type="entry name" value="Homeodomain-like"/>
    <property type="match status" value="1"/>
</dbReference>
<protein>
    <submittedName>
        <fullName evidence="5">TetR family transcriptional regulator</fullName>
    </submittedName>
</protein>
<dbReference type="PROSITE" id="PS50977">
    <property type="entry name" value="HTH_TETR_2"/>
    <property type="match status" value="1"/>
</dbReference>
<dbReference type="InterPro" id="IPR001647">
    <property type="entry name" value="HTH_TetR"/>
</dbReference>
<proteinExistence type="predicted"/>
<gene>
    <name evidence="5" type="ORF">EV650_3114</name>
</gene>
<dbReference type="Proteomes" id="UP000295447">
    <property type="component" value="Unassembled WGS sequence"/>
</dbReference>
<reference evidence="5 6" key="1">
    <citation type="submission" date="2019-03" db="EMBL/GenBank/DDBJ databases">
        <title>Genomic Encyclopedia of Type Strains, Phase III (KMG-III): the genomes of soil and plant-associated and newly described type strains.</title>
        <authorList>
            <person name="Whitman W."/>
        </authorList>
    </citation>
    <scope>NUCLEOTIDE SEQUENCE [LARGE SCALE GENOMIC DNA]</scope>
    <source>
        <strain evidence="5 6">VKM Ac-2570</strain>
    </source>
</reference>
<dbReference type="GO" id="GO:0003700">
    <property type="term" value="F:DNA-binding transcription factor activity"/>
    <property type="evidence" value="ECO:0007669"/>
    <property type="project" value="TreeGrafter"/>
</dbReference>
<comment type="caution">
    <text evidence="5">The sequence shown here is derived from an EMBL/GenBank/DDBJ whole genome shotgun (WGS) entry which is preliminary data.</text>
</comment>
<dbReference type="AlphaFoldDB" id="A0A4R8A1F6"/>
<dbReference type="Pfam" id="PF00440">
    <property type="entry name" value="TetR_N"/>
    <property type="match status" value="1"/>
</dbReference>
<name>A0A4R8A1F6_9ACTN</name>
<dbReference type="PANTHER" id="PTHR30055:SF146">
    <property type="entry name" value="HTH-TYPE TRANSCRIPTIONAL DUAL REGULATOR CECR"/>
    <property type="match status" value="1"/>
</dbReference>
<evidence type="ECO:0000259" key="4">
    <source>
        <dbReference type="PROSITE" id="PS50977"/>
    </source>
</evidence>
<evidence type="ECO:0000256" key="2">
    <source>
        <dbReference type="PROSITE-ProRule" id="PRU00335"/>
    </source>
</evidence>
<dbReference type="InterPro" id="IPR039536">
    <property type="entry name" value="TetR_C_Proteobacteria"/>
</dbReference>
<dbReference type="PANTHER" id="PTHR30055">
    <property type="entry name" value="HTH-TYPE TRANSCRIPTIONAL REGULATOR RUTR"/>
    <property type="match status" value="1"/>
</dbReference>
<feature type="DNA-binding region" description="H-T-H motif" evidence="2">
    <location>
        <begin position="46"/>
        <end position="65"/>
    </location>
</feature>
<sequence length="226" mass="24809">MIDMPARESRPRLTVENRPAGRGDKRRTLLDGALVVFAADGYSRGSIDNIARTADVSSRTIYNQFGGKAGLFEAVIVDSAERVAEAQIITVQRYLGRIVDLEADLIEFGRVWTTPSPAYAPHFALVRQIIADAGHIPKAALRAWQQAGPLRVRREIATQLRRIADAGHLDIADADIAAVHLVQLVAGDITTRTYHGAASLPKAELRRLSDAGVRAFLHGYARFHRK</sequence>
<dbReference type="GO" id="GO:0000976">
    <property type="term" value="F:transcription cis-regulatory region binding"/>
    <property type="evidence" value="ECO:0007669"/>
    <property type="project" value="TreeGrafter"/>
</dbReference>
<dbReference type="Gene3D" id="1.10.357.10">
    <property type="entry name" value="Tetracycline Repressor, domain 2"/>
    <property type="match status" value="1"/>
</dbReference>
<keyword evidence="1 2" id="KW-0238">DNA-binding</keyword>
<dbReference type="EMBL" id="SODF01000001">
    <property type="protein sequence ID" value="TDW24242.1"/>
    <property type="molecule type" value="Genomic_DNA"/>
</dbReference>
<keyword evidence="6" id="KW-1185">Reference proteome</keyword>
<dbReference type="Pfam" id="PF14246">
    <property type="entry name" value="TetR_C_7"/>
    <property type="match status" value="1"/>
</dbReference>